<evidence type="ECO:0000313" key="3">
    <source>
        <dbReference type="Proteomes" id="UP000053989"/>
    </source>
</evidence>
<dbReference type="STRING" id="1036808.A0A0C3A5K9"/>
<feature type="domain" description="DUF6699" evidence="1">
    <location>
        <begin position="224"/>
        <end position="368"/>
    </location>
</feature>
<evidence type="ECO:0000259" key="1">
    <source>
        <dbReference type="Pfam" id="PF20415"/>
    </source>
</evidence>
<gene>
    <name evidence="2" type="ORF">SCLCIDRAFT_1217256</name>
</gene>
<evidence type="ECO:0000313" key="2">
    <source>
        <dbReference type="EMBL" id="KIM60002.1"/>
    </source>
</evidence>
<dbReference type="Pfam" id="PF20415">
    <property type="entry name" value="DUF6699"/>
    <property type="match status" value="1"/>
</dbReference>
<reference evidence="2 3" key="1">
    <citation type="submission" date="2014-04" db="EMBL/GenBank/DDBJ databases">
        <authorList>
            <consortium name="DOE Joint Genome Institute"/>
            <person name="Kuo A."/>
            <person name="Kohler A."/>
            <person name="Nagy L.G."/>
            <person name="Floudas D."/>
            <person name="Copeland A."/>
            <person name="Barry K.W."/>
            <person name="Cichocki N."/>
            <person name="Veneault-Fourrey C."/>
            <person name="LaButti K."/>
            <person name="Lindquist E.A."/>
            <person name="Lipzen A."/>
            <person name="Lundell T."/>
            <person name="Morin E."/>
            <person name="Murat C."/>
            <person name="Sun H."/>
            <person name="Tunlid A."/>
            <person name="Henrissat B."/>
            <person name="Grigoriev I.V."/>
            <person name="Hibbett D.S."/>
            <person name="Martin F."/>
            <person name="Nordberg H.P."/>
            <person name="Cantor M.N."/>
            <person name="Hua S.X."/>
        </authorList>
    </citation>
    <scope>NUCLEOTIDE SEQUENCE [LARGE SCALE GENOMIC DNA]</scope>
    <source>
        <strain evidence="2 3">Foug A</strain>
    </source>
</reference>
<dbReference type="AlphaFoldDB" id="A0A0C3A5K9"/>
<organism evidence="2 3">
    <name type="scientific">Scleroderma citrinum Foug A</name>
    <dbReference type="NCBI Taxonomy" id="1036808"/>
    <lineage>
        <taxon>Eukaryota</taxon>
        <taxon>Fungi</taxon>
        <taxon>Dikarya</taxon>
        <taxon>Basidiomycota</taxon>
        <taxon>Agaricomycotina</taxon>
        <taxon>Agaricomycetes</taxon>
        <taxon>Agaricomycetidae</taxon>
        <taxon>Boletales</taxon>
        <taxon>Sclerodermatineae</taxon>
        <taxon>Sclerodermataceae</taxon>
        <taxon>Scleroderma</taxon>
    </lineage>
</organism>
<sequence length="381" mass="43724">MLQILQSAHITSHIPLQFQEPSLVISYSLDLTRTLASTMNALVPWPHDSPSEARRDGVAPITTFYTPKFDGFPWDESLLHDESPEERDRRIRHEQLVEKQIRSEKRQEKYSNLWRSFRRPLLMPFLTVDDDSRKVKRIRGSYTVPFIPGEMWRESNLQVGHAPTTNIVRRDNSDLIPPISIDATRQPSTLYLRNALVLQPPAPSLGNPQLHPLLQHTYTGQTALCFDIGRPPTGTMWMAGGPIPTPLSEQDLAQPATHPLVTQMHIADIADDPAPTFSHSILVHNTCGITCGDVFETIWRHFQEHIRPDEYDSWSPRRRDLAARAYHKRVHEPLDWAQPNNIPGRRDGLRRIDYMGDKVMFRGLEPSPRKDNTWLMFVGPP</sequence>
<keyword evidence="3" id="KW-1185">Reference proteome</keyword>
<dbReference type="OrthoDB" id="3202436at2759"/>
<protein>
    <recommendedName>
        <fullName evidence="1">DUF6699 domain-containing protein</fullName>
    </recommendedName>
</protein>
<dbReference type="HOGENOM" id="CLU_044866_0_0_1"/>
<reference evidence="3" key="2">
    <citation type="submission" date="2015-01" db="EMBL/GenBank/DDBJ databases">
        <title>Evolutionary Origins and Diversification of the Mycorrhizal Mutualists.</title>
        <authorList>
            <consortium name="DOE Joint Genome Institute"/>
            <consortium name="Mycorrhizal Genomics Consortium"/>
            <person name="Kohler A."/>
            <person name="Kuo A."/>
            <person name="Nagy L.G."/>
            <person name="Floudas D."/>
            <person name="Copeland A."/>
            <person name="Barry K.W."/>
            <person name="Cichocki N."/>
            <person name="Veneault-Fourrey C."/>
            <person name="LaButti K."/>
            <person name="Lindquist E.A."/>
            <person name="Lipzen A."/>
            <person name="Lundell T."/>
            <person name="Morin E."/>
            <person name="Murat C."/>
            <person name="Riley R."/>
            <person name="Ohm R."/>
            <person name="Sun H."/>
            <person name="Tunlid A."/>
            <person name="Henrissat B."/>
            <person name="Grigoriev I.V."/>
            <person name="Hibbett D.S."/>
            <person name="Martin F."/>
        </authorList>
    </citation>
    <scope>NUCLEOTIDE SEQUENCE [LARGE SCALE GENOMIC DNA]</scope>
    <source>
        <strain evidence="3">Foug A</strain>
    </source>
</reference>
<dbReference type="InParanoid" id="A0A0C3A5K9"/>
<dbReference type="InterPro" id="IPR046522">
    <property type="entry name" value="DUF6699"/>
</dbReference>
<dbReference type="Proteomes" id="UP000053989">
    <property type="component" value="Unassembled WGS sequence"/>
</dbReference>
<dbReference type="EMBL" id="KN822067">
    <property type="protein sequence ID" value="KIM60002.1"/>
    <property type="molecule type" value="Genomic_DNA"/>
</dbReference>
<accession>A0A0C3A5K9</accession>
<name>A0A0C3A5K9_9AGAM</name>
<proteinExistence type="predicted"/>